<feature type="region of interest" description="Disordered" evidence="1">
    <location>
        <begin position="164"/>
        <end position="193"/>
    </location>
</feature>
<dbReference type="KEGG" id="bany:112042847"/>
<gene>
    <name evidence="4" type="primary">LOC112042847</name>
</gene>
<evidence type="ECO:0000256" key="1">
    <source>
        <dbReference type="SAM" id="MobiDB-lite"/>
    </source>
</evidence>
<accession>A0A6J1MLI3</accession>
<feature type="signal peptide" evidence="2">
    <location>
        <begin position="1"/>
        <end position="19"/>
    </location>
</feature>
<keyword evidence="2" id="KW-0732">Signal</keyword>
<dbReference type="AlphaFoldDB" id="A0A6J1MLI3"/>
<sequence length="266" mass="29943">MKPILILLVVVFYIEAVCGKNLHLKPEVDEESNIKETLLDSPKSQGRHRRRTRQSFNGYDYNDDIYGRRRDDLRRDYFNPRQEVYLSQILDKLNEISFYLKQSQSNPPPPPPPPQIIYIPYPVLQWNPNNSTGFIPNLPPRTTFADKNQNWGLVPGNLGLDIQGDGSRPIDLKPKESNEPTVKPPPVDHGTTQAGMKTKPAIQLGNCKAAVLVCCQGKPSVQDKLKCFSAYSCAKSVATIDANCHPIVIEQVIREFAETYAPINST</sequence>
<feature type="chain" id="PRO_5026893478" evidence="2">
    <location>
        <begin position="20"/>
        <end position="266"/>
    </location>
</feature>
<organism evidence="3 4">
    <name type="scientific">Bicyclus anynana</name>
    <name type="common">Squinting bush brown butterfly</name>
    <dbReference type="NCBI Taxonomy" id="110368"/>
    <lineage>
        <taxon>Eukaryota</taxon>
        <taxon>Metazoa</taxon>
        <taxon>Ecdysozoa</taxon>
        <taxon>Arthropoda</taxon>
        <taxon>Hexapoda</taxon>
        <taxon>Insecta</taxon>
        <taxon>Pterygota</taxon>
        <taxon>Neoptera</taxon>
        <taxon>Endopterygota</taxon>
        <taxon>Lepidoptera</taxon>
        <taxon>Glossata</taxon>
        <taxon>Ditrysia</taxon>
        <taxon>Papilionoidea</taxon>
        <taxon>Nymphalidae</taxon>
        <taxon>Satyrinae</taxon>
        <taxon>Satyrini</taxon>
        <taxon>Mycalesina</taxon>
        <taxon>Bicyclus</taxon>
    </lineage>
</organism>
<evidence type="ECO:0000256" key="2">
    <source>
        <dbReference type="SAM" id="SignalP"/>
    </source>
</evidence>
<dbReference type="GeneID" id="112042847"/>
<reference evidence="4" key="1">
    <citation type="submission" date="2025-08" db="UniProtKB">
        <authorList>
            <consortium name="RefSeq"/>
        </authorList>
    </citation>
    <scope>IDENTIFICATION</scope>
</reference>
<name>A0A6J1MLI3_BICAN</name>
<dbReference type="OrthoDB" id="7092459at2759"/>
<dbReference type="Proteomes" id="UP001652582">
    <property type="component" value="Chromosome 12"/>
</dbReference>
<evidence type="ECO:0000313" key="3">
    <source>
        <dbReference type="Proteomes" id="UP001652582"/>
    </source>
</evidence>
<dbReference type="RefSeq" id="XP_023933788.1">
    <property type="nucleotide sequence ID" value="XM_024078020.2"/>
</dbReference>
<keyword evidence="3" id="KW-1185">Reference proteome</keyword>
<protein>
    <submittedName>
        <fullName evidence="4">Uncharacterized protein LOC112042847 isoform X1</fullName>
    </submittedName>
</protein>
<feature type="compositionally biased region" description="Basic and acidic residues" evidence="1">
    <location>
        <begin position="168"/>
        <end position="178"/>
    </location>
</feature>
<evidence type="ECO:0000313" key="4">
    <source>
        <dbReference type="RefSeq" id="XP_023933788.1"/>
    </source>
</evidence>
<proteinExistence type="predicted"/>
<feature type="region of interest" description="Disordered" evidence="1">
    <location>
        <begin position="35"/>
        <end position="55"/>
    </location>
</feature>